<feature type="domain" description="DUF7730" evidence="1">
    <location>
        <begin position="160"/>
        <end position="220"/>
    </location>
</feature>
<dbReference type="Proteomes" id="UP001149079">
    <property type="component" value="Unassembled WGS sequence"/>
</dbReference>
<dbReference type="OrthoDB" id="4526789at2759"/>
<dbReference type="EMBL" id="JAPQKL010000006">
    <property type="protein sequence ID" value="KAJ5124281.1"/>
    <property type="molecule type" value="Genomic_DNA"/>
</dbReference>
<evidence type="ECO:0000313" key="2">
    <source>
        <dbReference type="EMBL" id="KAJ5124281.1"/>
    </source>
</evidence>
<evidence type="ECO:0000259" key="1">
    <source>
        <dbReference type="Pfam" id="PF24864"/>
    </source>
</evidence>
<protein>
    <recommendedName>
        <fullName evidence="1">DUF7730 domain-containing protein</fullName>
    </recommendedName>
</protein>
<dbReference type="InterPro" id="IPR056632">
    <property type="entry name" value="DUF7730"/>
</dbReference>
<gene>
    <name evidence="2" type="ORF">N7515_008106</name>
</gene>
<organism evidence="2 3">
    <name type="scientific">Penicillium bovifimosum</name>
    <dbReference type="NCBI Taxonomy" id="126998"/>
    <lineage>
        <taxon>Eukaryota</taxon>
        <taxon>Fungi</taxon>
        <taxon>Dikarya</taxon>
        <taxon>Ascomycota</taxon>
        <taxon>Pezizomycotina</taxon>
        <taxon>Eurotiomycetes</taxon>
        <taxon>Eurotiomycetidae</taxon>
        <taxon>Eurotiales</taxon>
        <taxon>Aspergillaceae</taxon>
        <taxon>Penicillium</taxon>
    </lineage>
</organism>
<comment type="caution">
    <text evidence="2">The sequence shown here is derived from an EMBL/GenBank/DDBJ whole genome shotgun (WGS) entry which is preliminary data.</text>
</comment>
<sequence>MKSIKRWTKKFIHSKATVDEPEEAPPPLPFLNTPAIRQPTEACRQSYPSNYGLLGRLPLEIRQEILVFAFGQRTLHVDLRYGPPYQPQAEPDNKLRAGHAQQSTWQWFSCECHRWRKSSDAFVAHPDVRPPFDDHCVPKWSYSRGYTEPHVPPGCYIGIMGWLLACHMAYQDGMEILFTRNTFHLSGLELQLNLSQLLHPQRLASISSLVLIWDLKKPRQKYYSEKNNLVGVLWERAITASPDPPSGADSTLHELCGMVPETFPNLRHLYISLQSHVAPPKPEIFEDPVGEVERVILSPIDKMVRAMGPGRDVKIAMQLEGWQAIWRRRLKLYPGEVIVKVDEQFGHRLWKGLGNATGQPELGYWLCAGWDDIDRMGPALYRDVWGEEISENYVSTHG</sequence>
<accession>A0A9W9GMC1</accession>
<proteinExistence type="predicted"/>
<dbReference type="AlphaFoldDB" id="A0A9W9GMC1"/>
<evidence type="ECO:0000313" key="3">
    <source>
        <dbReference type="Proteomes" id="UP001149079"/>
    </source>
</evidence>
<name>A0A9W9GMC1_9EURO</name>
<keyword evidence="3" id="KW-1185">Reference proteome</keyword>
<dbReference type="Pfam" id="PF24864">
    <property type="entry name" value="DUF7730"/>
    <property type="match status" value="1"/>
</dbReference>
<dbReference type="PANTHER" id="PTHR38790">
    <property type="entry name" value="2EXR DOMAIN-CONTAINING PROTEIN-RELATED"/>
    <property type="match status" value="1"/>
</dbReference>
<dbReference type="GeneID" id="81408020"/>
<reference evidence="2" key="1">
    <citation type="submission" date="2022-11" db="EMBL/GenBank/DDBJ databases">
        <authorList>
            <person name="Petersen C."/>
        </authorList>
    </citation>
    <scope>NUCLEOTIDE SEQUENCE</scope>
    <source>
        <strain evidence="2">IBT 22155</strain>
    </source>
</reference>
<dbReference type="RefSeq" id="XP_056518680.1">
    <property type="nucleotide sequence ID" value="XM_056668850.1"/>
</dbReference>
<reference evidence="2" key="2">
    <citation type="journal article" date="2023" name="IMA Fungus">
        <title>Comparative genomic study of the Penicillium genus elucidates a diverse pangenome and 15 lateral gene transfer events.</title>
        <authorList>
            <person name="Petersen C."/>
            <person name="Sorensen T."/>
            <person name="Nielsen M.R."/>
            <person name="Sondergaard T.E."/>
            <person name="Sorensen J.L."/>
            <person name="Fitzpatrick D.A."/>
            <person name="Frisvad J.C."/>
            <person name="Nielsen K.L."/>
        </authorList>
    </citation>
    <scope>NUCLEOTIDE SEQUENCE</scope>
    <source>
        <strain evidence="2">IBT 22155</strain>
    </source>
</reference>